<dbReference type="EMBL" id="SULG01000010">
    <property type="protein sequence ID" value="TLD42968.1"/>
    <property type="molecule type" value="Genomic_DNA"/>
</dbReference>
<dbReference type="AlphaFoldDB" id="A0A533QE33"/>
<accession>A0A533QE33</accession>
<organism evidence="1 2">
    <name type="scientific">Candidatus Jettenia ecosi</name>
    <dbReference type="NCBI Taxonomy" id="2494326"/>
    <lineage>
        <taxon>Bacteria</taxon>
        <taxon>Pseudomonadati</taxon>
        <taxon>Planctomycetota</taxon>
        <taxon>Candidatus Brocadiia</taxon>
        <taxon>Candidatus Brocadiales</taxon>
        <taxon>Candidatus Brocadiaceae</taxon>
        <taxon>Candidatus Jettenia</taxon>
    </lineage>
</organism>
<comment type="caution">
    <text evidence="1">The sequence shown here is derived from an EMBL/GenBank/DDBJ whole genome shotgun (WGS) entry which is preliminary data.</text>
</comment>
<dbReference type="Proteomes" id="UP000319783">
    <property type="component" value="Unassembled WGS sequence"/>
</dbReference>
<evidence type="ECO:0000313" key="2">
    <source>
        <dbReference type="Proteomes" id="UP000319783"/>
    </source>
</evidence>
<sequence>MDQFVHLNNRLTEAYKSMPEGVFLDKRVLELDTERDYREIIPFFERIIEK</sequence>
<reference evidence="1 2" key="1">
    <citation type="submission" date="2019-04" db="EMBL/GenBank/DDBJ databases">
        <title>Genome of a novel bacterium Candidatus Jettenia ecosi reconstructed from metagenome of an anammox bioreactor.</title>
        <authorList>
            <person name="Mardanov A.V."/>
            <person name="Beletsky A.V."/>
            <person name="Ravin N.V."/>
            <person name="Botchkova E.A."/>
            <person name="Litti Y.V."/>
            <person name="Nozhevnikova A.N."/>
        </authorList>
    </citation>
    <scope>NUCLEOTIDE SEQUENCE [LARGE SCALE GENOMIC DNA]</scope>
    <source>
        <strain evidence="1">J2</strain>
    </source>
</reference>
<protein>
    <submittedName>
        <fullName evidence="1">Uncharacterized protein</fullName>
    </submittedName>
</protein>
<gene>
    <name evidence="1" type="ORF">JETT_0756</name>
</gene>
<proteinExistence type="predicted"/>
<name>A0A533QE33_9BACT</name>
<evidence type="ECO:0000313" key="1">
    <source>
        <dbReference type="EMBL" id="TLD42968.1"/>
    </source>
</evidence>